<dbReference type="Proteomes" id="UP000276776">
    <property type="component" value="Unassembled WGS sequence"/>
</dbReference>
<evidence type="ECO:0000313" key="4">
    <source>
        <dbReference type="WBParaSite" id="TCLT_0000961001-mRNA-1"/>
    </source>
</evidence>
<dbReference type="SUPFAM" id="SSF49265">
    <property type="entry name" value="Fibronectin type III"/>
    <property type="match status" value="4"/>
</dbReference>
<evidence type="ECO:0000313" key="3">
    <source>
        <dbReference type="Proteomes" id="UP000276776"/>
    </source>
</evidence>
<name>A0A158RD05_THECL</name>
<feature type="domain" description="Fibronectin type-III" evidence="1">
    <location>
        <begin position="483"/>
        <end position="573"/>
    </location>
</feature>
<feature type="domain" description="Fibronectin type-III" evidence="1">
    <location>
        <begin position="276"/>
        <end position="386"/>
    </location>
</feature>
<keyword evidence="3" id="KW-1185">Reference proteome</keyword>
<dbReference type="Gene3D" id="2.60.40.10">
    <property type="entry name" value="Immunoglobulins"/>
    <property type="match status" value="9"/>
</dbReference>
<proteinExistence type="predicted"/>
<evidence type="ECO:0000259" key="1">
    <source>
        <dbReference type="PROSITE" id="PS50853"/>
    </source>
</evidence>
<feature type="domain" description="Fibronectin type-III" evidence="1">
    <location>
        <begin position="981"/>
        <end position="1077"/>
    </location>
</feature>
<evidence type="ECO:0000313" key="2">
    <source>
        <dbReference type="EMBL" id="VDN07246.1"/>
    </source>
</evidence>
<dbReference type="EMBL" id="UYYF01004834">
    <property type="protein sequence ID" value="VDN07246.1"/>
    <property type="molecule type" value="Genomic_DNA"/>
</dbReference>
<feature type="domain" description="Fibronectin type-III" evidence="1">
    <location>
        <begin position="387"/>
        <end position="480"/>
    </location>
</feature>
<dbReference type="PROSITE" id="PS50853">
    <property type="entry name" value="FN3"/>
    <property type="match status" value="6"/>
</dbReference>
<dbReference type="AlphaFoldDB" id="A0A158RD05"/>
<protein>
    <submittedName>
        <fullName evidence="4">Fibronectin type-III domain-containing protein</fullName>
    </submittedName>
</protein>
<dbReference type="InterPro" id="IPR013783">
    <property type="entry name" value="Ig-like_fold"/>
</dbReference>
<dbReference type="InterPro" id="IPR003961">
    <property type="entry name" value="FN3_dom"/>
</dbReference>
<dbReference type="WBParaSite" id="TCLT_0000961001-mRNA-1">
    <property type="protein sequence ID" value="TCLT_0000961001-mRNA-1"/>
    <property type="gene ID" value="TCLT_0000961001"/>
</dbReference>
<dbReference type="STRING" id="103827.A0A158RD05"/>
<dbReference type="Pfam" id="PF00041">
    <property type="entry name" value="fn3"/>
    <property type="match status" value="5"/>
</dbReference>
<sequence>MILACSDQPLGVKAAWVIPHHVLPNSIVPPVYMSCNTAPTSSTSPTPMFFDQVRGNVNAAHRTPISNSSNDLFVHVQMGETLSIVIGNDVQHISGPATVRMVNQAGMSPSALPLHVPPGHMVQQMVDEQGILRHLILSPEAAPASRMMPAGPLTAAVSPNAPPPHSGVTTSLKSYVHNSPSPPVVPPYPPPAVPYPLHNNTEFVEDTMHKNWTPHSKKFAAAHVIQVQTNNTEELKQCLKIISSIFKLSNFKEQSQSGASVTEEEEWERLNEMLSRMQSPQILRVAAKEADISWQELDTSEASAPGGPFPQIDASEFTYDIVLFESVGRVVNSYRCEPDSGNCVRLCRLRPNTEYYVQLKASLEERGLQGSPSTAVKFKTLTTVPESPNPPRLVSCTQNSITVSWRPTIDNGSPITSYRLELTPECQQQENYETVYEGLMEQFKIKGLMASTRYRVRLIATNSDGDSQPSTAVSICTSTALHPPRQPHCPQLVSLSSKSIKLSWPAQSQNFYTLEMCDNQKKEYTVVCRRAQLSSASINDLISNHQYSFRLIAHNDAGDSEPSEALIIRTPSSVPSVTASPPAVPSRPHIISNSESHLEIGWKSSRANGNELVYVVEGSVDEMSWNVVYKGVSSSVQIRDSEMRAFRVAALRKQLQSEWSDILRVRREEKQRAVSVPGQCAAPSITEVCKGCLRIQWSPPENASSSLIYQVHRVNLQPSSIIYQGEATMFDVSNCVPGEEMEVQVRAVRVSFDGTRLEGEWSRVAVGRTAPQPPSPPVDVHVDSNNVLHWSPPNSSNGAAITEYIIERILVHSSSPSTKLEEDNDQSTSGESTGWMIKRESAEVTSVSVAEGQPGCKYQLSVSAVNSGGTSLPSECIYLSIPSRTPGAPFNFQALPQGCRQLQASWRAACCNGSEISAYRVCVLEDCSGSEVRLLQLPALASECIIDSLEAGRTYRLSVCAVNAIGIGDLSWATATTLAPPPQPPTLLCSEAGPNYLKLKWKPSGNALTLSAAQYYYYLEKENDNGKFSPIYEGDNRYAKVRNLSESTKYRFRIRCSSRVSGAGPWSLPFEFSTEQLPPPAIRSAPTVTEVASGSFQVEWTPVRSSLANGKESLLYRLQVASRSSAERSNNVWKTAYEGVSTSYSLSTSESVQLRVQCVRIKDGNESVSAPSAIQFATPSLAITHRKKTLEGTTQDVLAIQAEDITNVQWIQYHILSDKHYAFVILVSMNFHFQFIMLKLIYS</sequence>
<reference evidence="4" key="1">
    <citation type="submission" date="2016-04" db="UniProtKB">
        <authorList>
            <consortium name="WormBaseParasite"/>
        </authorList>
    </citation>
    <scope>IDENTIFICATION</scope>
</reference>
<dbReference type="PANTHER" id="PTHR24099:SF11">
    <property type="entry name" value="FIBRONECTIN TYPE III DOMAIN-CONTAINING 3BA-RELATED"/>
    <property type="match status" value="1"/>
</dbReference>
<dbReference type="SMART" id="SM00060">
    <property type="entry name" value="FN3"/>
    <property type="match status" value="9"/>
</dbReference>
<dbReference type="OrthoDB" id="443915at2759"/>
<dbReference type="InterPro" id="IPR036116">
    <property type="entry name" value="FN3_sf"/>
</dbReference>
<dbReference type="InterPro" id="IPR050617">
    <property type="entry name" value="E3_ligase_FN3/SPRY"/>
</dbReference>
<feature type="domain" description="Fibronectin type-III" evidence="1">
    <location>
        <begin position="888"/>
        <end position="980"/>
    </location>
</feature>
<dbReference type="PANTHER" id="PTHR24099">
    <property type="entry name" value="E3 UBIQUITIN-PROTEIN LIGASE TRIM36-RELATED"/>
    <property type="match status" value="1"/>
</dbReference>
<accession>A0A158RD05</accession>
<gene>
    <name evidence="2" type="ORF">TCLT_LOCUS9599</name>
</gene>
<reference evidence="2 3" key="2">
    <citation type="submission" date="2018-11" db="EMBL/GenBank/DDBJ databases">
        <authorList>
            <consortium name="Pathogen Informatics"/>
        </authorList>
    </citation>
    <scope>NUCLEOTIDE SEQUENCE [LARGE SCALE GENOMIC DNA]</scope>
</reference>
<dbReference type="CDD" id="cd00063">
    <property type="entry name" value="FN3"/>
    <property type="match status" value="7"/>
</dbReference>
<dbReference type="OMA" id="FIMEGSC"/>
<feature type="domain" description="Fibronectin type-III" evidence="1">
    <location>
        <begin position="770"/>
        <end position="884"/>
    </location>
</feature>
<organism evidence="4">
    <name type="scientific">Thelazia callipaeda</name>
    <name type="common">Oriental eyeworm</name>
    <name type="synonym">Parasitic nematode</name>
    <dbReference type="NCBI Taxonomy" id="103827"/>
    <lineage>
        <taxon>Eukaryota</taxon>
        <taxon>Metazoa</taxon>
        <taxon>Ecdysozoa</taxon>
        <taxon>Nematoda</taxon>
        <taxon>Chromadorea</taxon>
        <taxon>Rhabditida</taxon>
        <taxon>Spirurina</taxon>
        <taxon>Spiruromorpha</taxon>
        <taxon>Thelazioidea</taxon>
        <taxon>Thelaziidae</taxon>
        <taxon>Thelazia</taxon>
    </lineage>
</organism>